<evidence type="ECO:0000256" key="1">
    <source>
        <dbReference type="ARBA" id="ARBA00001541"/>
    </source>
</evidence>
<evidence type="ECO:0000256" key="2">
    <source>
        <dbReference type="ARBA" id="ARBA00022603"/>
    </source>
</evidence>
<dbReference type="SMART" id="SM00138">
    <property type="entry name" value="MeTrc"/>
    <property type="match status" value="1"/>
</dbReference>
<dbReference type="AlphaFoldDB" id="A0A6A8ADX7"/>
<evidence type="ECO:0000256" key="4">
    <source>
        <dbReference type="ARBA" id="ARBA00022691"/>
    </source>
</evidence>
<dbReference type="PRINTS" id="PR00996">
    <property type="entry name" value="CHERMTFRASE"/>
</dbReference>
<evidence type="ECO:0000313" key="8">
    <source>
        <dbReference type="EMBL" id="MQY48118.1"/>
    </source>
</evidence>
<dbReference type="InterPro" id="IPR022642">
    <property type="entry name" value="CheR_C"/>
</dbReference>
<organism evidence="8 9">
    <name type="scientific">Endobacterium cereale</name>
    <dbReference type="NCBI Taxonomy" id="2663029"/>
    <lineage>
        <taxon>Bacteria</taxon>
        <taxon>Pseudomonadati</taxon>
        <taxon>Pseudomonadota</taxon>
        <taxon>Alphaproteobacteria</taxon>
        <taxon>Hyphomicrobiales</taxon>
        <taxon>Rhizobiaceae</taxon>
        <taxon>Endobacterium</taxon>
    </lineage>
</organism>
<feature type="binding site" evidence="6">
    <location>
        <position position="164"/>
    </location>
    <ligand>
        <name>S-adenosyl-L-methionine</name>
        <dbReference type="ChEBI" id="CHEBI:59789"/>
    </ligand>
</feature>
<comment type="catalytic activity">
    <reaction evidence="1 5">
        <text>L-glutamyl-[protein] + S-adenosyl-L-methionine = [protein]-L-glutamate 5-O-methyl ester + S-adenosyl-L-homocysteine</text>
        <dbReference type="Rhea" id="RHEA:24452"/>
        <dbReference type="Rhea" id="RHEA-COMP:10208"/>
        <dbReference type="Rhea" id="RHEA-COMP:10311"/>
        <dbReference type="ChEBI" id="CHEBI:29973"/>
        <dbReference type="ChEBI" id="CHEBI:57856"/>
        <dbReference type="ChEBI" id="CHEBI:59789"/>
        <dbReference type="ChEBI" id="CHEBI:82795"/>
        <dbReference type="EC" id="2.1.1.80"/>
    </reaction>
</comment>
<evidence type="ECO:0000256" key="5">
    <source>
        <dbReference type="PIRNR" id="PIRNR000410"/>
    </source>
</evidence>
<dbReference type="RefSeq" id="WP_153355949.1">
    <property type="nucleotide sequence ID" value="NZ_JAYKOO010000013.1"/>
</dbReference>
<dbReference type="InterPro" id="IPR050903">
    <property type="entry name" value="Bact_Chemotaxis_MeTrfase"/>
</dbReference>
<dbReference type="EMBL" id="WIXI01000047">
    <property type="protein sequence ID" value="MQY48118.1"/>
    <property type="molecule type" value="Genomic_DNA"/>
</dbReference>
<dbReference type="InterPro" id="IPR029063">
    <property type="entry name" value="SAM-dependent_MTases_sf"/>
</dbReference>
<accession>A0A6A8ADX7</accession>
<dbReference type="GO" id="GO:0032259">
    <property type="term" value="P:methylation"/>
    <property type="evidence" value="ECO:0007669"/>
    <property type="project" value="UniProtKB-KW"/>
</dbReference>
<dbReference type="Gene3D" id="3.40.50.150">
    <property type="entry name" value="Vaccinia Virus protein VP39"/>
    <property type="match status" value="1"/>
</dbReference>
<evidence type="ECO:0000256" key="3">
    <source>
        <dbReference type="ARBA" id="ARBA00022679"/>
    </source>
</evidence>
<dbReference type="InterPro" id="IPR026024">
    <property type="entry name" value="Chemotaxis_MeTrfase_CheR"/>
</dbReference>
<dbReference type="SUPFAM" id="SSF47757">
    <property type="entry name" value="Chemotaxis receptor methyltransferase CheR, N-terminal domain"/>
    <property type="match status" value="1"/>
</dbReference>
<dbReference type="GO" id="GO:0008983">
    <property type="term" value="F:protein-glutamate O-methyltransferase activity"/>
    <property type="evidence" value="ECO:0007669"/>
    <property type="project" value="UniProtKB-EC"/>
</dbReference>
<dbReference type="PANTHER" id="PTHR24422:SF19">
    <property type="entry name" value="CHEMOTAXIS PROTEIN METHYLTRANSFERASE"/>
    <property type="match status" value="1"/>
</dbReference>
<dbReference type="Gene3D" id="1.10.155.10">
    <property type="entry name" value="Chemotaxis receptor methyltransferase CheR, N-terminal domain"/>
    <property type="match status" value="1"/>
</dbReference>
<evidence type="ECO:0000313" key="9">
    <source>
        <dbReference type="Proteomes" id="UP000435138"/>
    </source>
</evidence>
<comment type="caution">
    <text evidence="8">The sequence shown here is derived from an EMBL/GenBank/DDBJ whole genome shotgun (WGS) entry which is preliminary data.</text>
</comment>
<feature type="binding site" evidence="6">
    <location>
        <begin position="239"/>
        <end position="240"/>
    </location>
    <ligand>
        <name>S-adenosyl-L-methionine</name>
        <dbReference type="ChEBI" id="CHEBI:59789"/>
    </ligand>
</feature>
<dbReference type="SUPFAM" id="SSF53335">
    <property type="entry name" value="S-adenosyl-L-methionine-dependent methyltransferases"/>
    <property type="match status" value="1"/>
</dbReference>
<dbReference type="InterPro" id="IPR036804">
    <property type="entry name" value="CheR_N_sf"/>
</dbReference>
<dbReference type="Proteomes" id="UP000435138">
    <property type="component" value="Unassembled WGS sequence"/>
</dbReference>
<feature type="domain" description="CheR-type methyltransferase" evidence="7">
    <location>
        <begin position="17"/>
        <end position="296"/>
    </location>
</feature>
<feature type="binding site" evidence="6">
    <location>
        <position position="96"/>
    </location>
    <ligand>
        <name>S-adenosyl-L-methionine</name>
        <dbReference type="ChEBI" id="CHEBI:59789"/>
    </ligand>
</feature>
<proteinExistence type="predicted"/>
<gene>
    <name evidence="8" type="ORF">GAO09_18935</name>
</gene>
<evidence type="ECO:0000256" key="6">
    <source>
        <dbReference type="PIRSR" id="PIRSR000410-1"/>
    </source>
</evidence>
<reference evidence="8 9" key="1">
    <citation type="submission" date="2019-11" db="EMBL/GenBank/DDBJ databases">
        <title>Genome analysis of Rhizobacterium cereale a novel genus and species isolated from maize roots in North Spain.</title>
        <authorList>
            <person name="Menendez E."/>
            <person name="Flores-Felix J.D."/>
            <person name="Ramirez-Bahena M.-H."/>
            <person name="Igual J.M."/>
            <person name="Garcia-Fraile P."/>
            <person name="Peix A."/>
            <person name="Velazquez E."/>
        </authorList>
    </citation>
    <scope>NUCLEOTIDE SEQUENCE [LARGE SCALE GENOMIC DNA]</scope>
    <source>
        <strain evidence="8 9">RZME27</strain>
    </source>
</reference>
<sequence>MKAMNAMDSRQSPDEILASGEYPLSRKDLADIAAMIYADAGIYLNDSKASLVYSRLSKHIRNLGLSGFREYCALVSSPEGAAPRREMLSHLTTNFTRFFRENHHFEHLRDEVLPGLINRARSGGRVRIWSAACSDGQEPYSIALTCLAMMPNVADYDFRILATDIDPKILAQARAGVYDENALETVSPAMRKQWFREVDAGGRRKFQVDDRVKKLITFNELNLMAQWPFKGGFDVIFCRNVVIYFDEPTQMKIWSRFSSLLPEGGHLYIGHSERVSGDSKNVFDNIGITTYRYTGKAAGRRA</sequence>
<feature type="binding site" evidence="6">
    <location>
        <position position="138"/>
    </location>
    <ligand>
        <name>S-adenosyl-L-methionine</name>
        <dbReference type="ChEBI" id="CHEBI:59789"/>
    </ligand>
</feature>
<feature type="binding site" evidence="6">
    <location>
        <begin position="222"/>
        <end position="223"/>
    </location>
    <ligand>
        <name>S-adenosyl-L-methionine</name>
        <dbReference type="ChEBI" id="CHEBI:59789"/>
    </ligand>
</feature>
<name>A0A6A8ADX7_9HYPH</name>
<keyword evidence="2 5" id="KW-0489">Methyltransferase</keyword>
<dbReference type="PIRSF" id="PIRSF000410">
    <property type="entry name" value="CheR"/>
    <property type="match status" value="1"/>
</dbReference>
<evidence type="ECO:0000259" key="7">
    <source>
        <dbReference type="PROSITE" id="PS50123"/>
    </source>
</evidence>
<dbReference type="PANTHER" id="PTHR24422">
    <property type="entry name" value="CHEMOTAXIS PROTEIN METHYLTRANSFERASE"/>
    <property type="match status" value="1"/>
</dbReference>
<dbReference type="InterPro" id="IPR022641">
    <property type="entry name" value="CheR_N"/>
</dbReference>
<dbReference type="InterPro" id="IPR000780">
    <property type="entry name" value="CheR_MeTrfase"/>
</dbReference>
<dbReference type="EC" id="2.1.1.80" evidence="5"/>
<keyword evidence="4 5" id="KW-0949">S-adenosyl-L-methionine</keyword>
<keyword evidence="3 5" id="KW-0808">Transferase</keyword>
<protein>
    <recommendedName>
        <fullName evidence="5">Chemotaxis protein methyltransferase</fullName>
        <ecNumber evidence="5">2.1.1.80</ecNumber>
    </recommendedName>
</protein>
<feature type="binding site" evidence="6">
    <location>
        <position position="94"/>
    </location>
    <ligand>
        <name>S-adenosyl-L-methionine</name>
        <dbReference type="ChEBI" id="CHEBI:59789"/>
    </ligand>
</feature>
<feature type="binding site" evidence="6">
    <location>
        <position position="100"/>
    </location>
    <ligand>
        <name>S-adenosyl-L-methionine</name>
        <dbReference type="ChEBI" id="CHEBI:59789"/>
    </ligand>
</feature>
<keyword evidence="9" id="KW-1185">Reference proteome</keyword>
<dbReference type="Pfam" id="PF01739">
    <property type="entry name" value="CheR"/>
    <property type="match status" value="1"/>
</dbReference>
<dbReference type="PROSITE" id="PS50123">
    <property type="entry name" value="CHER"/>
    <property type="match status" value="1"/>
</dbReference>
<comment type="function">
    <text evidence="5">Methylation of the membrane-bound methyl-accepting chemotaxis proteins (MCP) to form gamma-glutamyl methyl ester residues in MCP.</text>
</comment>
<dbReference type="Pfam" id="PF03705">
    <property type="entry name" value="CheR_N"/>
    <property type="match status" value="1"/>
</dbReference>